<comment type="caution">
    <text evidence="1">The sequence shown here is derived from an EMBL/GenBank/DDBJ whole genome shotgun (WGS) entry which is preliminary data.</text>
</comment>
<dbReference type="InterPro" id="IPR036188">
    <property type="entry name" value="FAD/NAD-bd_sf"/>
</dbReference>
<dbReference type="SUPFAM" id="SSF51905">
    <property type="entry name" value="FAD/NAD(P)-binding domain"/>
    <property type="match status" value="1"/>
</dbReference>
<dbReference type="AlphaFoldDB" id="A0A100VWR9"/>
<evidence type="ECO:0000313" key="1">
    <source>
        <dbReference type="EMBL" id="GAS87336.1"/>
    </source>
</evidence>
<gene>
    <name evidence="1" type="ORF">RMCB_1432</name>
</gene>
<dbReference type="STRING" id="146020.RMCB_1432"/>
<dbReference type="PANTHER" id="PTHR43422:SF3">
    <property type="entry name" value="THIAMINE THIAZOLE SYNTHASE"/>
    <property type="match status" value="1"/>
</dbReference>
<evidence type="ECO:0000313" key="2">
    <source>
        <dbReference type="Proteomes" id="UP000069620"/>
    </source>
</evidence>
<dbReference type="RefSeq" id="WP_062828221.1">
    <property type="nucleotide sequence ID" value="NZ_BCSX01000018.1"/>
</dbReference>
<dbReference type="Gene3D" id="3.50.50.60">
    <property type="entry name" value="FAD/NAD(P)-binding domain"/>
    <property type="match status" value="1"/>
</dbReference>
<organism evidence="1 2">
    <name type="scientific">Mycolicibacterium brisbanense</name>
    <dbReference type="NCBI Taxonomy" id="146020"/>
    <lineage>
        <taxon>Bacteria</taxon>
        <taxon>Bacillati</taxon>
        <taxon>Actinomycetota</taxon>
        <taxon>Actinomycetes</taxon>
        <taxon>Mycobacteriales</taxon>
        <taxon>Mycobacteriaceae</taxon>
        <taxon>Mycolicibacterium</taxon>
    </lineage>
</organism>
<protein>
    <submittedName>
        <fullName evidence="1">Hydroxylase</fullName>
    </submittedName>
</protein>
<keyword evidence="2" id="KW-1185">Reference proteome</keyword>
<name>A0A100VWR9_9MYCO</name>
<dbReference type="PANTHER" id="PTHR43422">
    <property type="entry name" value="THIAMINE THIAZOLE SYNTHASE"/>
    <property type="match status" value="1"/>
</dbReference>
<reference evidence="2" key="2">
    <citation type="submission" date="2016-02" db="EMBL/GenBank/DDBJ databases">
        <title>Draft genome sequence of five rapidly growing Mycobacterium species.</title>
        <authorList>
            <person name="Katahira K."/>
            <person name="Gotou Y."/>
            <person name="Iida K."/>
            <person name="Ogura Y."/>
            <person name="Hayashi T."/>
        </authorList>
    </citation>
    <scope>NUCLEOTIDE SEQUENCE [LARGE SCALE GENOMIC DNA]</scope>
    <source>
        <strain evidence="2">JCM15654</strain>
    </source>
</reference>
<sequence length="460" mass="49266">MTRIGERAVVLGCSIGGLLVARVLADHFDHVTVIERDTLPTGIAQRRGVPQGRHVHGLLSSGAQALEDLFPGFLDDLVDDGAVVLDGSGVSRVSMTFAGHPLNLNGPLAKPITSYLATRPFLEAHVRQRVRAIPNVEILDGHDAVEFVVAGAGRVTGVRVAAHDGTSHLEVAADLVVDATGRAARTPAFLDSIGYKRPTEHRNTIHVAYTSQLVHIPPDAIVERLFLIGARPELLCGGALFACENDTWMLTLVGMTGLQPPVDRDGMLHFAEKFAPAAMMTALRAAEPLTEAVTYRYPASVRRFYERLPQFPSGLLVFGDAICSFNPVYGQGMSVAALEALALRECLKEGPDDLARRFFRAAAKPLGRAWQMAAGADLTLPGVEGHRSASIRFANGYTERVLTAAESDGVVAETFLRVSNLVDAPSALLRPSIVARVMAAPRRHPRAALTSRAQAPAQPA</sequence>
<reference evidence="2" key="1">
    <citation type="journal article" date="2016" name="Genome Announc.">
        <title>Draft Genome Sequences of Five Rapidly Growing Mycobacterium Species, M. thermoresistibile, M. fortuitum subsp. acetamidolyticum, M. canariasense, M. brisbanense, and M. novocastrense.</title>
        <authorList>
            <person name="Katahira K."/>
            <person name="Ogura Y."/>
            <person name="Gotoh Y."/>
            <person name="Hayashi T."/>
        </authorList>
    </citation>
    <scope>NUCLEOTIDE SEQUENCE [LARGE SCALE GENOMIC DNA]</scope>
    <source>
        <strain evidence="2">JCM15654</strain>
    </source>
</reference>
<dbReference type="Proteomes" id="UP000069620">
    <property type="component" value="Unassembled WGS sequence"/>
</dbReference>
<dbReference type="EMBL" id="BCSX01000018">
    <property type="protein sequence ID" value="GAS87336.1"/>
    <property type="molecule type" value="Genomic_DNA"/>
</dbReference>
<proteinExistence type="predicted"/>
<accession>A0A100VWR9</accession>